<accession>A0ABY3R7L4</accession>
<organism evidence="5 6">
    <name type="scientific">Bradyrhizobium ontarionense</name>
    <dbReference type="NCBI Taxonomy" id="2898149"/>
    <lineage>
        <taxon>Bacteria</taxon>
        <taxon>Pseudomonadati</taxon>
        <taxon>Pseudomonadota</taxon>
        <taxon>Alphaproteobacteria</taxon>
        <taxon>Hyphomicrobiales</taxon>
        <taxon>Nitrobacteraceae</taxon>
        <taxon>Bradyrhizobium</taxon>
    </lineage>
</organism>
<dbReference type="SMART" id="SM00965">
    <property type="entry name" value="STN"/>
    <property type="match status" value="1"/>
</dbReference>
<keyword evidence="3" id="KW-0998">Cell outer membrane</keyword>
<protein>
    <submittedName>
        <fullName evidence="5">STN domain-containing protein</fullName>
    </submittedName>
</protein>
<dbReference type="EMBL" id="CP088156">
    <property type="protein sequence ID" value="UFZ03320.1"/>
    <property type="molecule type" value="Genomic_DNA"/>
</dbReference>
<evidence type="ECO:0000256" key="1">
    <source>
        <dbReference type="ARBA" id="ARBA00022448"/>
    </source>
</evidence>
<evidence type="ECO:0000256" key="2">
    <source>
        <dbReference type="ARBA" id="ARBA00023136"/>
    </source>
</evidence>
<dbReference type="RefSeq" id="WP_231319343.1">
    <property type="nucleotide sequence ID" value="NZ_CP088156.1"/>
</dbReference>
<keyword evidence="6" id="KW-1185">Reference proteome</keyword>
<reference evidence="5" key="1">
    <citation type="journal article" date="2024" name="Antonie Van Leeuwenhoek">
        <title>Bradyrhizobium ontarionense sp. nov., a novel bacterial symbiont isolated from Aeschynomene indica (Indian jointvetch), harbours photosynthesis, nitrogen fixation and nitrous oxide (N2O) reductase genes.</title>
        <authorList>
            <person name="Bromfield E.S.P."/>
            <person name="Cloutier S."/>
        </authorList>
    </citation>
    <scope>NUCLEOTIDE SEQUENCE</scope>
    <source>
        <strain evidence="5">A19</strain>
    </source>
</reference>
<keyword evidence="2" id="KW-0472">Membrane</keyword>
<gene>
    <name evidence="5" type="ORF">LQG66_29455</name>
</gene>
<evidence type="ECO:0000313" key="6">
    <source>
        <dbReference type="Proteomes" id="UP001431010"/>
    </source>
</evidence>
<feature type="domain" description="Secretin/TonB short N-terminal" evidence="4">
    <location>
        <begin position="76"/>
        <end position="127"/>
    </location>
</feature>
<name>A0ABY3R7L4_9BRAD</name>
<dbReference type="Proteomes" id="UP001431010">
    <property type="component" value="Chromosome"/>
</dbReference>
<dbReference type="SUPFAM" id="SSF74653">
    <property type="entry name" value="TolA/TonB C-terminal domain"/>
    <property type="match status" value="1"/>
</dbReference>
<evidence type="ECO:0000256" key="3">
    <source>
        <dbReference type="ARBA" id="ARBA00023237"/>
    </source>
</evidence>
<sequence>MGMGRHPQIAAVPTARDVLYRTVLPLLVAVVFILLDVSTSLAVEAGTPGDDQRRFFAIPAQPLAAALQAFGQVAGVQLLYESKSAEGRWSTAIEGLHTPHEALIKLLAGTDLKVQYSRPGALTLMLEAPAEADGAAPRFGSDLSLGTLHVQGATASTLVSQEFSESVRMDVHNALRNNPRTRDGNYRAVVNLWINHERTVEQVDVATTTGDPARDTALIAALRGLTMSRPQPAGMAQPVRIGVSVRTH</sequence>
<dbReference type="InterPro" id="IPR011662">
    <property type="entry name" value="Secretin/TonB_short_N"/>
</dbReference>
<keyword evidence="1" id="KW-0813">Transport</keyword>
<proteinExistence type="predicted"/>
<evidence type="ECO:0000313" key="5">
    <source>
        <dbReference type="EMBL" id="UFZ03320.1"/>
    </source>
</evidence>
<dbReference type="Gene3D" id="3.55.50.30">
    <property type="match status" value="1"/>
</dbReference>
<evidence type="ECO:0000259" key="4">
    <source>
        <dbReference type="SMART" id="SM00965"/>
    </source>
</evidence>